<evidence type="ECO:0000313" key="2">
    <source>
        <dbReference type="Proteomes" id="UP000182190"/>
    </source>
</evidence>
<accession>A0A7Z9BNQ1</accession>
<dbReference type="EMBL" id="CZCS02000009">
    <property type="protein sequence ID" value="VXD13151.1"/>
    <property type="molecule type" value="Genomic_DNA"/>
</dbReference>
<reference evidence="1" key="1">
    <citation type="submission" date="2019-10" db="EMBL/GenBank/DDBJ databases">
        <authorList>
            <consortium name="Genoscope - CEA"/>
            <person name="William W."/>
        </authorList>
    </citation>
    <scope>NUCLEOTIDE SEQUENCE [LARGE SCALE GENOMIC DNA]</scope>
    <source>
        <strain evidence="1">BBR_PRJEB10994</strain>
    </source>
</reference>
<gene>
    <name evidence="1" type="ORF">PL9631_1060328</name>
</gene>
<evidence type="ECO:0000313" key="1">
    <source>
        <dbReference type="EMBL" id="VXD13151.1"/>
    </source>
</evidence>
<dbReference type="AlphaFoldDB" id="A0A7Z9BNQ1"/>
<protein>
    <submittedName>
        <fullName evidence="1">Uncharacterized protein</fullName>
    </submittedName>
</protein>
<keyword evidence="2" id="KW-1185">Reference proteome</keyword>
<sequence length="356" mass="41788">MDFMRYPEEDHAQDLYKDLTEKFVNRTPPIIYSIKGAGVHWGFYVKSGCKICSIECFDKFGSPEYFISFGKNSKRVATGRTSSKLDTINAVDDWIKGDELSILYKKFSFIDRSKRDVIKIYKELVTTDSSLSKLVKIERCFSDYQLWFKSDDRAVYIGYNHQNKILDASCRGDNALLFKLKTQDRKSLAKLLKRWLCDRALPSQIQTEFPWVEMGNLADFYEKGNLFEGEVLESWNSIENFYESNRICLGNELTDLMIKFIKSMRQEGYDRYLRAGQSVYYLNLSRSRKHGYLGSYISFWGEYDSFHGYNGYKEIQCLRVTYSVECKTVEEFEEDEIILTPRIRNLLHQLAKQPIN</sequence>
<proteinExistence type="predicted"/>
<name>A0A7Z9BNQ1_9CYAN</name>
<organism evidence="1 2">
    <name type="scientific">Planktothrix paucivesiculata PCC 9631</name>
    <dbReference type="NCBI Taxonomy" id="671071"/>
    <lineage>
        <taxon>Bacteria</taxon>
        <taxon>Bacillati</taxon>
        <taxon>Cyanobacteriota</taxon>
        <taxon>Cyanophyceae</taxon>
        <taxon>Oscillatoriophycideae</taxon>
        <taxon>Oscillatoriales</taxon>
        <taxon>Microcoleaceae</taxon>
        <taxon>Planktothrix</taxon>
    </lineage>
</organism>
<comment type="caution">
    <text evidence="1">The sequence shown here is derived from an EMBL/GenBank/DDBJ whole genome shotgun (WGS) entry which is preliminary data.</text>
</comment>
<dbReference type="Proteomes" id="UP000182190">
    <property type="component" value="Unassembled WGS sequence"/>
</dbReference>